<accession>A0A510UZ93</accession>
<protein>
    <submittedName>
        <fullName evidence="1">Uncharacterized protein</fullName>
    </submittedName>
</protein>
<comment type="caution">
    <text evidence="1">The sequence shown here is derived from an EMBL/GenBank/DDBJ whole genome shotgun (WGS) entry which is preliminary data.</text>
</comment>
<organism evidence="1 2">
    <name type="scientific">Cellulomonas persica</name>
    <dbReference type="NCBI Taxonomy" id="76861"/>
    <lineage>
        <taxon>Bacteria</taxon>
        <taxon>Bacillati</taxon>
        <taxon>Actinomycetota</taxon>
        <taxon>Actinomycetes</taxon>
        <taxon>Micrococcales</taxon>
        <taxon>Cellulomonadaceae</taxon>
        <taxon>Cellulomonas</taxon>
    </lineage>
</organism>
<dbReference type="EMBL" id="BJUA01000009">
    <property type="protein sequence ID" value="GEK18390.1"/>
    <property type="molecule type" value="Genomic_DNA"/>
</dbReference>
<sequence>MRGSSEAPAGHRVRVYARGVSGGGSRARLLAALALVWVASLVRLRALAETCLPPETLERLTLHLTSVARAVGCAQDQGGSPPVLRAAVLGVAALLPLLLLTELLRAAPVALLVVPWRAFVRQLVGILPEPVLVPALADARRAPSSYVSVRSAVGHVDAWSHRGPPRLV</sequence>
<gene>
    <name evidence="1" type="ORF">CPE01_21230</name>
</gene>
<evidence type="ECO:0000313" key="2">
    <source>
        <dbReference type="Proteomes" id="UP000321386"/>
    </source>
</evidence>
<evidence type="ECO:0000313" key="1">
    <source>
        <dbReference type="EMBL" id="GEK18390.1"/>
    </source>
</evidence>
<dbReference type="Proteomes" id="UP000321386">
    <property type="component" value="Unassembled WGS sequence"/>
</dbReference>
<name>A0A510UZ93_9CELL</name>
<keyword evidence="2" id="KW-1185">Reference proteome</keyword>
<proteinExistence type="predicted"/>
<dbReference type="AlphaFoldDB" id="A0A510UZ93"/>
<reference evidence="1 2" key="1">
    <citation type="submission" date="2019-07" db="EMBL/GenBank/DDBJ databases">
        <title>Whole genome shotgun sequence of Cellulomonas persica NBRC 101101.</title>
        <authorList>
            <person name="Hosoyama A."/>
            <person name="Uohara A."/>
            <person name="Ohji S."/>
            <person name="Ichikawa N."/>
        </authorList>
    </citation>
    <scope>NUCLEOTIDE SEQUENCE [LARGE SCALE GENOMIC DNA]</scope>
    <source>
        <strain evidence="1 2">NBRC 101101</strain>
    </source>
</reference>